<accession>A0A4Y7U103</accession>
<dbReference type="STRING" id="71717.A0A4Y7U103"/>
<protein>
    <submittedName>
        <fullName evidence="2">Uncharacterized protein</fullName>
    </submittedName>
</protein>
<evidence type="ECO:0000313" key="3">
    <source>
        <dbReference type="Proteomes" id="UP000298030"/>
    </source>
</evidence>
<keyword evidence="3" id="KW-1185">Reference proteome</keyword>
<dbReference type="Proteomes" id="UP000298030">
    <property type="component" value="Unassembled WGS sequence"/>
</dbReference>
<feature type="region of interest" description="Disordered" evidence="1">
    <location>
        <begin position="61"/>
        <end position="94"/>
    </location>
</feature>
<organism evidence="2 3">
    <name type="scientific">Coprinellus micaceus</name>
    <name type="common">Glistening ink-cap mushroom</name>
    <name type="synonym">Coprinus micaceus</name>
    <dbReference type="NCBI Taxonomy" id="71717"/>
    <lineage>
        <taxon>Eukaryota</taxon>
        <taxon>Fungi</taxon>
        <taxon>Dikarya</taxon>
        <taxon>Basidiomycota</taxon>
        <taxon>Agaricomycotina</taxon>
        <taxon>Agaricomycetes</taxon>
        <taxon>Agaricomycetidae</taxon>
        <taxon>Agaricales</taxon>
        <taxon>Agaricineae</taxon>
        <taxon>Psathyrellaceae</taxon>
        <taxon>Coprinellus</taxon>
    </lineage>
</organism>
<reference evidence="2 3" key="1">
    <citation type="journal article" date="2019" name="Nat. Ecol. Evol.">
        <title>Megaphylogeny resolves global patterns of mushroom evolution.</title>
        <authorList>
            <person name="Varga T."/>
            <person name="Krizsan K."/>
            <person name="Foldi C."/>
            <person name="Dima B."/>
            <person name="Sanchez-Garcia M."/>
            <person name="Sanchez-Ramirez S."/>
            <person name="Szollosi G.J."/>
            <person name="Szarkandi J.G."/>
            <person name="Papp V."/>
            <person name="Albert L."/>
            <person name="Andreopoulos W."/>
            <person name="Angelini C."/>
            <person name="Antonin V."/>
            <person name="Barry K.W."/>
            <person name="Bougher N.L."/>
            <person name="Buchanan P."/>
            <person name="Buyck B."/>
            <person name="Bense V."/>
            <person name="Catcheside P."/>
            <person name="Chovatia M."/>
            <person name="Cooper J."/>
            <person name="Damon W."/>
            <person name="Desjardin D."/>
            <person name="Finy P."/>
            <person name="Geml J."/>
            <person name="Haridas S."/>
            <person name="Hughes K."/>
            <person name="Justo A."/>
            <person name="Karasinski D."/>
            <person name="Kautmanova I."/>
            <person name="Kiss B."/>
            <person name="Kocsube S."/>
            <person name="Kotiranta H."/>
            <person name="LaButti K.M."/>
            <person name="Lechner B.E."/>
            <person name="Liimatainen K."/>
            <person name="Lipzen A."/>
            <person name="Lukacs Z."/>
            <person name="Mihaltcheva S."/>
            <person name="Morgado L.N."/>
            <person name="Niskanen T."/>
            <person name="Noordeloos M.E."/>
            <person name="Ohm R.A."/>
            <person name="Ortiz-Santana B."/>
            <person name="Ovrebo C."/>
            <person name="Racz N."/>
            <person name="Riley R."/>
            <person name="Savchenko A."/>
            <person name="Shiryaev A."/>
            <person name="Soop K."/>
            <person name="Spirin V."/>
            <person name="Szebenyi C."/>
            <person name="Tomsovsky M."/>
            <person name="Tulloss R.E."/>
            <person name="Uehling J."/>
            <person name="Grigoriev I.V."/>
            <person name="Vagvolgyi C."/>
            <person name="Papp T."/>
            <person name="Martin F.M."/>
            <person name="Miettinen O."/>
            <person name="Hibbett D.S."/>
            <person name="Nagy L.G."/>
        </authorList>
    </citation>
    <scope>NUCLEOTIDE SEQUENCE [LARGE SCALE GENOMIC DNA]</scope>
    <source>
        <strain evidence="2 3">FP101781</strain>
    </source>
</reference>
<dbReference type="EMBL" id="QPFP01000001">
    <property type="protein sequence ID" value="TEB39462.1"/>
    <property type="molecule type" value="Genomic_DNA"/>
</dbReference>
<feature type="compositionally biased region" description="Basic residues" evidence="1">
    <location>
        <begin position="185"/>
        <end position="199"/>
    </location>
</feature>
<sequence length="250" mass="28353">MQTRHLGCSWFVQWPHLALRPNKMSTQEDEAHSIRITSQGKIKNWVSFALKSFQENPGLPLAFHTVPPTPSTSKSSPKDANNAQKQKLASSTALAPRLASRMKGLYQYNEIGTLEQKQSDGDEHEEAGEESKEERRAEKIIEALSGKNHVRQTQTPFMRITLSTFELPHLQALGATYQPPETRKISKSAKARAAKRRKREAAGQKDVEDVSHSPKTHKWKIQIDQQLYPLRNLALHHFKPRTMSLGYVIS</sequence>
<feature type="compositionally biased region" description="Basic and acidic residues" evidence="1">
    <location>
        <begin position="200"/>
        <end position="212"/>
    </location>
</feature>
<dbReference type="OrthoDB" id="424402at2759"/>
<name>A0A4Y7U103_COPMI</name>
<feature type="region of interest" description="Disordered" evidence="1">
    <location>
        <begin position="178"/>
        <end position="214"/>
    </location>
</feature>
<gene>
    <name evidence="2" type="ORF">FA13DRAFT_3506</name>
</gene>
<dbReference type="AlphaFoldDB" id="A0A4Y7U103"/>
<comment type="caution">
    <text evidence="2">The sequence shown here is derived from an EMBL/GenBank/DDBJ whole genome shotgun (WGS) entry which is preliminary data.</text>
</comment>
<evidence type="ECO:0000313" key="2">
    <source>
        <dbReference type="EMBL" id="TEB39462.1"/>
    </source>
</evidence>
<evidence type="ECO:0000256" key="1">
    <source>
        <dbReference type="SAM" id="MobiDB-lite"/>
    </source>
</evidence>
<feature type="compositionally biased region" description="Polar residues" evidence="1">
    <location>
        <begin position="79"/>
        <end position="93"/>
    </location>
</feature>
<proteinExistence type="predicted"/>
<feature type="region of interest" description="Disordered" evidence="1">
    <location>
        <begin position="112"/>
        <end position="136"/>
    </location>
</feature>